<keyword evidence="3" id="KW-1185">Reference proteome</keyword>
<organism evidence="2 3">
    <name type="scientific">Streptomyces caeruleatus</name>
    <dbReference type="NCBI Taxonomy" id="661399"/>
    <lineage>
        <taxon>Bacteria</taxon>
        <taxon>Bacillati</taxon>
        <taxon>Actinomycetota</taxon>
        <taxon>Actinomycetes</taxon>
        <taxon>Kitasatosporales</taxon>
        <taxon>Streptomycetaceae</taxon>
        <taxon>Streptomyces</taxon>
    </lineage>
</organism>
<dbReference type="PROSITE" id="PS51257">
    <property type="entry name" value="PROKAR_LIPOPROTEIN"/>
    <property type="match status" value="1"/>
</dbReference>
<name>A0A101TGN3_9ACTN</name>
<evidence type="ECO:0000256" key="1">
    <source>
        <dbReference type="SAM" id="SignalP"/>
    </source>
</evidence>
<feature type="chain" id="PRO_5038792254" evidence="1">
    <location>
        <begin position="23"/>
        <end position="122"/>
    </location>
</feature>
<protein>
    <submittedName>
        <fullName evidence="2">Uncharacterized protein</fullName>
    </submittedName>
</protein>
<proteinExistence type="predicted"/>
<accession>A0A101TGN3</accession>
<feature type="signal peptide" evidence="1">
    <location>
        <begin position="1"/>
        <end position="22"/>
    </location>
</feature>
<dbReference type="EMBL" id="LMWY01000062">
    <property type="protein sequence ID" value="KUN92045.1"/>
    <property type="molecule type" value="Genomic_DNA"/>
</dbReference>
<keyword evidence="1" id="KW-0732">Signal</keyword>
<evidence type="ECO:0000313" key="2">
    <source>
        <dbReference type="EMBL" id="KUN92045.1"/>
    </source>
</evidence>
<dbReference type="Proteomes" id="UP000053429">
    <property type="component" value="Unassembled WGS sequence"/>
</dbReference>
<evidence type="ECO:0000313" key="3">
    <source>
        <dbReference type="Proteomes" id="UP000053429"/>
    </source>
</evidence>
<dbReference type="AlphaFoldDB" id="A0A101TGN3"/>
<gene>
    <name evidence="2" type="ORF">AQJ67_41370</name>
</gene>
<comment type="caution">
    <text evidence="2">The sequence shown here is derived from an EMBL/GenBank/DDBJ whole genome shotgun (WGS) entry which is preliminary data.</text>
</comment>
<dbReference type="OrthoDB" id="4297638at2"/>
<reference evidence="2 3" key="1">
    <citation type="submission" date="2015-10" db="EMBL/GenBank/DDBJ databases">
        <title>Draft genome sequence of Streptomyces caeruleatus NRRL B-24802, type strain for the species Streptomyces caeruleatus.</title>
        <authorList>
            <person name="Ruckert C."/>
            <person name="Winkler A."/>
            <person name="Kalinowski J."/>
            <person name="Kampfer P."/>
            <person name="Glaeser S."/>
        </authorList>
    </citation>
    <scope>NUCLEOTIDE SEQUENCE [LARGE SCALE GENOMIC DNA]</scope>
    <source>
        <strain evidence="2 3">NRRL B-24802</strain>
    </source>
</reference>
<dbReference type="RefSeq" id="WP_062724797.1">
    <property type="nucleotide sequence ID" value="NZ_KQ948946.1"/>
</dbReference>
<sequence length="122" mass="13348">MRLRTIAAAIAALTLTSCGTNQQDAGTTAARASQPQGGHPRIGHTDLILPGATKQDAQDAIRNRAKTLTGYELYYLKVTHSRDAAQYVCRARWYADPDAYRTHSGTQDAWPDAWPHLAINCP</sequence>